<dbReference type="PANTHER" id="PTHR47751">
    <property type="entry name" value="SUPERFAMILY HYDROLASE, PUTATIVE (AFU_ORTHOLOGUE AFUA_2G16580)-RELATED"/>
    <property type="match status" value="1"/>
</dbReference>
<evidence type="ECO:0000256" key="1">
    <source>
        <dbReference type="ARBA" id="ARBA00029464"/>
    </source>
</evidence>
<evidence type="ECO:0000313" key="3">
    <source>
        <dbReference type="Proteomes" id="UP000028045"/>
    </source>
</evidence>
<dbReference type="InterPro" id="IPR051411">
    <property type="entry name" value="Polyketide_trans_af380"/>
</dbReference>
<name>A0A084B6A2_STACB</name>
<dbReference type="PANTHER" id="PTHR47751:SF2">
    <property type="entry name" value="DLTD N-TERMINAL DOMAIN PROTEIN (AFU_ORTHOLOGUE AFUA_8G00380)-RELATED"/>
    <property type="match status" value="1"/>
</dbReference>
<dbReference type="InterPro" id="IPR029058">
    <property type="entry name" value="AB_hydrolase_fold"/>
</dbReference>
<proteinExistence type="inferred from homology"/>
<protein>
    <submittedName>
        <fullName evidence="2">Uncharacterized protein</fullName>
    </submittedName>
</protein>
<accession>A0A084B6A2</accession>
<reference evidence="2 3" key="1">
    <citation type="journal article" date="2014" name="BMC Genomics">
        <title>Comparative genome sequencing reveals chemotype-specific gene clusters in the toxigenic black mold Stachybotrys.</title>
        <authorList>
            <person name="Semeiks J."/>
            <person name="Borek D."/>
            <person name="Otwinowski Z."/>
            <person name="Grishin N.V."/>
        </authorList>
    </citation>
    <scope>NUCLEOTIDE SEQUENCE [LARGE SCALE GENOMIC DNA]</scope>
    <source>
        <strain evidence="3">CBS 109288 / IBT 7711</strain>
    </source>
</reference>
<dbReference type="EMBL" id="KL647935">
    <property type="protein sequence ID" value="KEY73081.1"/>
    <property type="molecule type" value="Genomic_DNA"/>
</dbReference>
<keyword evidence="3" id="KW-1185">Reference proteome</keyword>
<dbReference type="OrthoDB" id="2498029at2759"/>
<comment type="similarity">
    <text evidence="1">Belongs to the polyketide transferase af380 family.</text>
</comment>
<dbReference type="SUPFAM" id="SSF53474">
    <property type="entry name" value="alpha/beta-Hydrolases"/>
    <property type="match status" value="1"/>
</dbReference>
<dbReference type="HOGENOM" id="CLU_1327148_0_0_1"/>
<dbReference type="Proteomes" id="UP000028045">
    <property type="component" value="Unassembled WGS sequence"/>
</dbReference>
<organism evidence="2 3">
    <name type="scientific">Stachybotrys chartarum (strain CBS 109288 / IBT 7711)</name>
    <name type="common">Toxic black mold</name>
    <name type="synonym">Stilbospora chartarum</name>
    <dbReference type="NCBI Taxonomy" id="1280523"/>
    <lineage>
        <taxon>Eukaryota</taxon>
        <taxon>Fungi</taxon>
        <taxon>Dikarya</taxon>
        <taxon>Ascomycota</taxon>
        <taxon>Pezizomycotina</taxon>
        <taxon>Sordariomycetes</taxon>
        <taxon>Hypocreomycetidae</taxon>
        <taxon>Hypocreales</taxon>
        <taxon>Stachybotryaceae</taxon>
        <taxon>Stachybotrys</taxon>
    </lineage>
</organism>
<sequence length="207" mass="23743">MQNVEHTFCKIDYQVFCNGPAQTDRTGQPSRLLMGSSIPSCLTYVAEPYSRDGRPRNLIDPLQQAEDLADWFFLHQHAAAKIREKAFAQLLRNRQSQLRGNEPLTPPQEAGRLEAYTFMNAVIDRGEPNFRNHVALQTYQKLAMWQPKEMLKLVDRTPILMITPEMDTMSPPEEQKIAFEQFPQLMRDGSEEVVGGMIDFIQETIEG</sequence>
<evidence type="ECO:0000313" key="2">
    <source>
        <dbReference type="EMBL" id="KEY73081.1"/>
    </source>
</evidence>
<dbReference type="AlphaFoldDB" id="A0A084B6A2"/>
<dbReference type="Gene3D" id="3.40.50.1820">
    <property type="entry name" value="alpha/beta hydrolase"/>
    <property type="match status" value="1"/>
</dbReference>
<gene>
    <name evidence="2" type="ORF">S7711_06152</name>
</gene>